<protein>
    <submittedName>
        <fullName evidence="1">Hypothetical transcript</fullName>
    </submittedName>
</protein>
<organism evidence="1 2">
    <name type="scientific">Echinococcus multilocularis</name>
    <name type="common">Fox tapeworm</name>
    <dbReference type="NCBI Taxonomy" id="6211"/>
    <lineage>
        <taxon>Eukaryota</taxon>
        <taxon>Metazoa</taxon>
        <taxon>Spiralia</taxon>
        <taxon>Lophotrochozoa</taxon>
        <taxon>Platyhelminthes</taxon>
        <taxon>Cestoda</taxon>
        <taxon>Eucestoda</taxon>
        <taxon>Cyclophyllidea</taxon>
        <taxon>Taeniidae</taxon>
        <taxon>Echinococcus</taxon>
    </lineage>
</organism>
<name>A0A0S4MQT4_ECHMU</name>
<accession>A0A0S4MQT4</accession>
<reference evidence="1" key="1">
    <citation type="journal article" date="2013" name="Nature">
        <title>The genomes of four tapeworm species reveal adaptations to parasitism.</title>
        <authorList>
            <person name="Tsai I.J."/>
            <person name="Zarowiecki M."/>
            <person name="Holroyd N."/>
            <person name="Garciarrubio A."/>
            <person name="Sanchez-Flores A."/>
            <person name="Brooks K.L."/>
            <person name="Tracey A."/>
            <person name="Bobes R.J."/>
            <person name="Fragoso G."/>
            <person name="Sciutto E."/>
            <person name="Aslett M."/>
            <person name="Beasley H."/>
            <person name="Bennett H.M."/>
            <person name="Cai J."/>
            <person name="Camicia F."/>
            <person name="Clark R."/>
            <person name="Cucher M."/>
            <person name="De Silva N."/>
            <person name="Day T.A."/>
            <person name="Deplazes P."/>
            <person name="Estrada K."/>
            <person name="Fernandez C."/>
            <person name="Holland P.W."/>
            <person name="Hou J."/>
            <person name="Hu S."/>
            <person name="Huckvale T."/>
            <person name="Hung S.S."/>
            <person name="Kamenetzky L."/>
            <person name="Keane J.A."/>
            <person name="Kiss F."/>
            <person name="Koziol U."/>
            <person name="Lambert O."/>
            <person name="Liu K."/>
            <person name="Luo X."/>
            <person name="Luo Y."/>
            <person name="Macchiaroli N."/>
            <person name="Nichol S."/>
            <person name="Paps J."/>
            <person name="Parkinson J."/>
            <person name="Pouchkina-Stantcheva N."/>
            <person name="Riddiford N."/>
            <person name="Rosenzvit M."/>
            <person name="Salinas G."/>
            <person name="Wasmuth J.D."/>
            <person name="Zamanian M."/>
            <person name="Zheng Y."/>
            <person name="Cai X."/>
            <person name="Soberon X."/>
            <person name="Olson P.D."/>
            <person name="Laclette J.P."/>
            <person name="Brehm K."/>
            <person name="Berriman M."/>
            <person name="Garciarrubio A."/>
            <person name="Bobes R.J."/>
            <person name="Fragoso G."/>
            <person name="Sanchez-Flores A."/>
            <person name="Estrada K."/>
            <person name="Cevallos M.A."/>
            <person name="Morett E."/>
            <person name="Gonzalez V."/>
            <person name="Portillo T."/>
            <person name="Ochoa-Leyva A."/>
            <person name="Jose M.V."/>
            <person name="Sciutto E."/>
            <person name="Landa A."/>
            <person name="Jimenez L."/>
            <person name="Valdes V."/>
            <person name="Carrero J.C."/>
            <person name="Larralde C."/>
            <person name="Morales-Montor J."/>
            <person name="Limon-Lason J."/>
            <person name="Soberon X."/>
            <person name="Laclette J.P."/>
        </authorList>
    </citation>
    <scope>NUCLEOTIDE SEQUENCE [LARGE SCALE GENOMIC DNA]</scope>
</reference>
<proteinExistence type="predicted"/>
<keyword evidence="2" id="KW-1185">Reference proteome</keyword>
<dbReference type="AlphaFoldDB" id="A0A0S4MQT4"/>
<sequence length="80" mass="9554">MAAIGNYYNLNSKKRKFRSLECVNGVRAQVDYYVLKVEIEEERRDIGRITCRWEWTRRSVTCGADDYVSFRCVSTKWYIS</sequence>
<dbReference type="Proteomes" id="UP000017246">
    <property type="component" value="Unassembled WGS sequence"/>
</dbReference>
<evidence type="ECO:0000313" key="2">
    <source>
        <dbReference type="Proteomes" id="UP000017246"/>
    </source>
</evidence>
<evidence type="ECO:0000313" key="1">
    <source>
        <dbReference type="EMBL" id="CUT99762.1"/>
    </source>
</evidence>
<reference evidence="1" key="2">
    <citation type="submission" date="2015-11" db="EMBL/GenBank/DDBJ databases">
        <authorList>
            <person name="Zhang Y."/>
            <person name="Guo Z."/>
        </authorList>
    </citation>
    <scope>NUCLEOTIDE SEQUENCE</scope>
</reference>
<dbReference type="EMBL" id="LN902847">
    <property type="protein sequence ID" value="CUT99762.1"/>
    <property type="molecule type" value="Genomic_DNA"/>
</dbReference>